<dbReference type="AlphaFoldDB" id="A0A7X4WGB3"/>
<accession>A0A7X4WGB3</accession>
<dbReference type="Pfam" id="PF13671">
    <property type="entry name" value="AAA_33"/>
    <property type="match status" value="1"/>
</dbReference>
<gene>
    <name evidence="1" type="ORF">CAG72_17010</name>
</gene>
<proteinExistence type="predicted"/>
<reference evidence="1 2" key="1">
    <citation type="submission" date="2017-05" db="EMBL/GenBank/DDBJ databases">
        <title>High clonality and local adaptation shapes Vibrionaceae linages within an endangered oasis.</title>
        <authorList>
            <person name="Vazquez-Rosas-Landa M."/>
        </authorList>
    </citation>
    <scope>NUCLEOTIDE SEQUENCE [LARGE SCALE GENOMIC DNA]</scope>
    <source>
        <strain evidence="1 2">P46_P4S1P180</strain>
    </source>
</reference>
<comment type="caution">
    <text evidence="1">The sequence shown here is derived from an EMBL/GenBank/DDBJ whole genome shotgun (WGS) entry which is preliminary data.</text>
</comment>
<sequence length="167" mass="18685">MTAIPTLHFMCGKMAAGKSTLAAQIAKTHQAMLLVEDEWLSTLYPQEVHSLADYIRYSERLKKTLQPHVQDLLGKGISVVLDFPANTVSQRQWFTGLIAATGVDHCLHYVDKPDEVCKAQLKIRSQDLPAGSPFTTDEAFDAITRFFEPPQSSEGFIIQQYKQDTSI</sequence>
<dbReference type="Proteomes" id="UP000465712">
    <property type="component" value="Unassembled WGS sequence"/>
</dbReference>
<evidence type="ECO:0000313" key="1">
    <source>
        <dbReference type="EMBL" id="NAW66895.1"/>
    </source>
</evidence>
<dbReference type="InterPro" id="IPR027417">
    <property type="entry name" value="P-loop_NTPase"/>
</dbReference>
<dbReference type="RefSeq" id="WP_161446373.1">
    <property type="nucleotide sequence ID" value="NZ_WXWW01000243.1"/>
</dbReference>
<protein>
    <submittedName>
        <fullName evidence="1">AAA family ATPase</fullName>
    </submittedName>
</protein>
<evidence type="ECO:0000313" key="2">
    <source>
        <dbReference type="Proteomes" id="UP000465712"/>
    </source>
</evidence>
<organism evidence="1 2">
    <name type="scientific">Photobacterium halotolerans</name>
    <dbReference type="NCBI Taxonomy" id="265726"/>
    <lineage>
        <taxon>Bacteria</taxon>
        <taxon>Pseudomonadati</taxon>
        <taxon>Pseudomonadota</taxon>
        <taxon>Gammaproteobacteria</taxon>
        <taxon>Vibrionales</taxon>
        <taxon>Vibrionaceae</taxon>
        <taxon>Photobacterium</taxon>
    </lineage>
</organism>
<dbReference type="SUPFAM" id="SSF52540">
    <property type="entry name" value="P-loop containing nucleoside triphosphate hydrolases"/>
    <property type="match status" value="1"/>
</dbReference>
<name>A0A7X4WGB3_9GAMM</name>
<dbReference type="EMBL" id="WXWW01000243">
    <property type="protein sequence ID" value="NAW66895.1"/>
    <property type="molecule type" value="Genomic_DNA"/>
</dbReference>
<dbReference type="Gene3D" id="3.40.50.300">
    <property type="entry name" value="P-loop containing nucleotide triphosphate hydrolases"/>
    <property type="match status" value="1"/>
</dbReference>